<dbReference type="Proteomes" id="UP000019132">
    <property type="component" value="Unassembled WGS sequence"/>
</dbReference>
<accession>K3X061</accession>
<dbReference type="OMA" id="HIWLENI"/>
<reference evidence="4" key="3">
    <citation type="submission" date="2015-02" db="UniProtKB">
        <authorList>
            <consortium name="EnsemblProtists"/>
        </authorList>
    </citation>
    <scope>IDENTIFICATION</scope>
    <source>
        <strain evidence="4">DAOM BR144</strain>
    </source>
</reference>
<protein>
    <recommendedName>
        <fullName evidence="3">UBC core domain-containing protein</fullName>
    </recommendedName>
</protein>
<dbReference type="InterPro" id="IPR016135">
    <property type="entry name" value="UBQ-conjugating_enzyme/RWD"/>
</dbReference>
<dbReference type="eggNOG" id="KOG0428">
    <property type="taxonomic scope" value="Eukaryota"/>
</dbReference>
<reference evidence="5" key="2">
    <citation type="submission" date="2010-04" db="EMBL/GenBank/DDBJ databases">
        <authorList>
            <person name="Buell R."/>
            <person name="Hamilton J."/>
            <person name="Hostetler J."/>
        </authorList>
    </citation>
    <scope>NUCLEOTIDE SEQUENCE [LARGE SCALE GENOMIC DNA]</scope>
    <source>
        <strain evidence="5">DAOM:BR144</strain>
    </source>
</reference>
<keyword evidence="5" id="KW-1185">Reference proteome</keyword>
<dbReference type="VEuPathDB" id="FungiDB:PYU1_G010587"/>
<dbReference type="STRING" id="431595.K3X061"/>
<keyword evidence="2" id="KW-1133">Transmembrane helix</keyword>
<dbReference type="AlphaFoldDB" id="K3X061"/>
<evidence type="ECO:0000259" key="3">
    <source>
        <dbReference type="PROSITE" id="PS50127"/>
    </source>
</evidence>
<sequence>MAASVRNTAIKRIQGDVREMMTNPSDQYIAAPLESNMFDWHFTLRGPRDTEFEGGIYHGRILLPSDYPFKPPNIMLLTPNGRFEVRKKICLSISAHHPEEWQPAWGVRLILEALISFMPTKGEGAIGALDFPPEERKRLAQQSVAYKCDTCGCIGDLLPELQQHDDASEEQEKKPSKYAAQIAQLHLHGLEAGAANSATKETEEPPTEKREDADLPPATTTTSPSESTAATAPAEPSPPASVAADAPVPVVDVTTATNAASDVVTSSREPSSMDTLLHYFTIACLVALFALLYKKLLKMQGVLP</sequence>
<dbReference type="InterPro" id="IPR000608">
    <property type="entry name" value="UBC"/>
</dbReference>
<dbReference type="SMART" id="SM00212">
    <property type="entry name" value="UBCc"/>
    <property type="match status" value="1"/>
</dbReference>
<dbReference type="FunFam" id="3.10.110.10:FF:000086">
    <property type="entry name" value="Ubiquitin-conjugating enzyme E2 J1"/>
    <property type="match status" value="1"/>
</dbReference>
<dbReference type="HOGENOM" id="CLU_041481_0_0_1"/>
<feature type="compositionally biased region" description="Low complexity" evidence="1">
    <location>
        <begin position="216"/>
        <end position="244"/>
    </location>
</feature>
<dbReference type="Gene3D" id="3.10.110.10">
    <property type="entry name" value="Ubiquitin Conjugating Enzyme"/>
    <property type="match status" value="1"/>
</dbReference>
<evidence type="ECO:0000256" key="2">
    <source>
        <dbReference type="SAM" id="Phobius"/>
    </source>
</evidence>
<evidence type="ECO:0000313" key="5">
    <source>
        <dbReference type="Proteomes" id="UP000019132"/>
    </source>
</evidence>
<evidence type="ECO:0000256" key="1">
    <source>
        <dbReference type="SAM" id="MobiDB-lite"/>
    </source>
</evidence>
<dbReference type="Pfam" id="PF00179">
    <property type="entry name" value="UQ_con"/>
    <property type="match status" value="1"/>
</dbReference>
<feature type="transmembrane region" description="Helical" evidence="2">
    <location>
        <begin position="276"/>
        <end position="293"/>
    </location>
</feature>
<dbReference type="CDD" id="cd23799">
    <property type="entry name" value="UBCc_UBE2J"/>
    <property type="match status" value="1"/>
</dbReference>
<dbReference type="InterPro" id="IPR050113">
    <property type="entry name" value="Ub_conjugating_enzyme"/>
</dbReference>
<dbReference type="PANTHER" id="PTHR24067">
    <property type="entry name" value="UBIQUITIN-CONJUGATING ENZYME E2"/>
    <property type="match status" value="1"/>
</dbReference>
<proteinExistence type="predicted"/>
<reference evidence="5" key="1">
    <citation type="journal article" date="2010" name="Genome Biol.">
        <title>Genome sequence of the necrotrophic plant pathogen Pythium ultimum reveals original pathogenicity mechanisms and effector repertoire.</title>
        <authorList>
            <person name="Levesque C.A."/>
            <person name="Brouwer H."/>
            <person name="Cano L."/>
            <person name="Hamilton J.P."/>
            <person name="Holt C."/>
            <person name="Huitema E."/>
            <person name="Raffaele S."/>
            <person name="Robideau G.P."/>
            <person name="Thines M."/>
            <person name="Win J."/>
            <person name="Zerillo M.M."/>
            <person name="Beakes G.W."/>
            <person name="Boore J.L."/>
            <person name="Busam D."/>
            <person name="Dumas B."/>
            <person name="Ferriera S."/>
            <person name="Fuerstenberg S.I."/>
            <person name="Gachon C.M."/>
            <person name="Gaulin E."/>
            <person name="Govers F."/>
            <person name="Grenville-Briggs L."/>
            <person name="Horner N."/>
            <person name="Hostetler J."/>
            <person name="Jiang R.H."/>
            <person name="Johnson J."/>
            <person name="Krajaejun T."/>
            <person name="Lin H."/>
            <person name="Meijer H.J."/>
            <person name="Moore B."/>
            <person name="Morris P."/>
            <person name="Phuntmart V."/>
            <person name="Puiu D."/>
            <person name="Shetty J."/>
            <person name="Stajich J.E."/>
            <person name="Tripathy S."/>
            <person name="Wawra S."/>
            <person name="van West P."/>
            <person name="Whitty B.R."/>
            <person name="Coutinho P.M."/>
            <person name="Henrissat B."/>
            <person name="Martin F."/>
            <person name="Thomas P.D."/>
            <person name="Tyler B.M."/>
            <person name="De Vries R.P."/>
            <person name="Kamoun S."/>
            <person name="Yandell M."/>
            <person name="Tisserat N."/>
            <person name="Buell C.R."/>
        </authorList>
    </citation>
    <scope>NUCLEOTIDE SEQUENCE</scope>
    <source>
        <strain evidence="5">DAOM:BR144</strain>
    </source>
</reference>
<dbReference type="EnsemblProtists" id="PYU1_T010610">
    <property type="protein sequence ID" value="PYU1_T010610"/>
    <property type="gene ID" value="PYU1_G010587"/>
</dbReference>
<dbReference type="PROSITE" id="PS50127">
    <property type="entry name" value="UBC_2"/>
    <property type="match status" value="1"/>
</dbReference>
<keyword evidence="2" id="KW-0812">Transmembrane</keyword>
<feature type="compositionally biased region" description="Basic and acidic residues" evidence="1">
    <location>
        <begin position="200"/>
        <end position="213"/>
    </location>
</feature>
<evidence type="ECO:0000313" key="4">
    <source>
        <dbReference type="EnsemblProtists" id="PYU1_T010610"/>
    </source>
</evidence>
<dbReference type="SUPFAM" id="SSF54495">
    <property type="entry name" value="UBC-like"/>
    <property type="match status" value="1"/>
</dbReference>
<feature type="region of interest" description="Disordered" evidence="1">
    <location>
        <begin position="194"/>
        <end position="244"/>
    </location>
</feature>
<name>K3X061_GLOUD</name>
<feature type="domain" description="UBC core" evidence="3">
    <location>
        <begin position="8"/>
        <end position="159"/>
    </location>
</feature>
<dbReference type="EMBL" id="GL376596">
    <property type="status" value="NOT_ANNOTATED_CDS"/>
    <property type="molecule type" value="Genomic_DNA"/>
</dbReference>
<dbReference type="InParanoid" id="K3X061"/>
<organism evidence="4 5">
    <name type="scientific">Globisporangium ultimum (strain ATCC 200006 / CBS 805.95 / DAOM BR144)</name>
    <name type="common">Pythium ultimum</name>
    <dbReference type="NCBI Taxonomy" id="431595"/>
    <lineage>
        <taxon>Eukaryota</taxon>
        <taxon>Sar</taxon>
        <taxon>Stramenopiles</taxon>
        <taxon>Oomycota</taxon>
        <taxon>Peronosporomycetes</taxon>
        <taxon>Pythiales</taxon>
        <taxon>Pythiaceae</taxon>
        <taxon>Globisporangium</taxon>
    </lineage>
</organism>
<keyword evidence="2" id="KW-0472">Membrane</keyword>